<evidence type="ECO:0000313" key="3">
    <source>
        <dbReference type="Proteomes" id="UP000095767"/>
    </source>
</evidence>
<feature type="region of interest" description="Disordered" evidence="1">
    <location>
        <begin position="22"/>
        <end position="62"/>
    </location>
</feature>
<evidence type="ECO:0000256" key="1">
    <source>
        <dbReference type="SAM" id="MobiDB-lite"/>
    </source>
</evidence>
<dbReference type="AlphaFoldDB" id="A0A1E5W2B1"/>
<dbReference type="EMBL" id="LWDX02023213">
    <property type="protein sequence ID" value="OEL31503.1"/>
    <property type="molecule type" value="Genomic_DNA"/>
</dbReference>
<name>A0A1E5W2B1_9POAL</name>
<dbReference type="Proteomes" id="UP000095767">
    <property type="component" value="Unassembled WGS sequence"/>
</dbReference>
<protein>
    <submittedName>
        <fullName evidence="2">Uncharacterized protein</fullName>
    </submittedName>
</protein>
<sequence length="84" mass="9160">LARGEVIHCFVRPMASLAGKCGSSTRRLAHQRSARRSSGCDETTIHLQPLHSPGEQRPSHAHAGMYTLHYKTLSHILSSNALSS</sequence>
<comment type="caution">
    <text evidence="2">The sequence shown here is derived from an EMBL/GenBank/DDBJ whole genome shotgun (WGS) entry which is preliminary data.</text>
</comment>
<reference evidence="2 3" key="1">
    <citation type="submission" date="2016-09" db="EMBL/GenBank/DDBJ databases">
        <title>The draft genome of Dichanthelium oligosanthes: A C3 panicoid grass species.</title>
        <authorList>
            <person name="Studer A.J."/>
            <person name="Schnable J.C."/>
            <person name="Brutnell T.P."/>
        </authorList>
    </citation>
    <scope>NUCLEOTIDE SEQUENCE [LARGE SCALE GENOMIC DNA]</scope>
    <source>
        <strain evidence="3">cv. Kellogg 1175</strain>
        <tissue evidence="2">Leaf</tissue>
    </source>
</reference>
<keyword evidence="3" id="KW-1185">Reference proteome</keyword>
<organism evidence="2 3">
    <name type="scientific">Dichanthelium oligosanthes</name>
    <dbReference type="NCBI Taxonomy" id="888268"/>
    <lineage>
        <taxon>Eukaryota</taxon>
        <taxon>Viridiplantae</taxon>
        <taxon>Streptophyta</taxon>
        <taxon>Embryophyta</taxon>
        <taxon>Tracheophyta</taxon>
        <taxon>Spermatophyta</taxon>
        <taxon>Magnoliopsida</taxon>
        <taxon>Liliopsida</taxon>
        <taxon>Poales</taxon>
        <taxon>Poaceae</taxon>
        <taxon>PACMAD clade</taxon>
        <taxon>Panicoideae</taxon>
        <taxon>Panicodae</taxon>
        <taxon>Paniceae</taxon>
        <taxon>Dichantheliinae</taxon>
        <taxon>Dichanthelium</taxon>
    </lineage>
</organism>
<gene>
    <name evidence="2" type="ORF">BAE44_0007477</name>
</gene>
<proteinExistence type="predicted"/>
<evidence type="ECO:0000313" key="2">
    <source>
        <dbReference type="EMBL" id="OEL31503.1"/>
    </source>
</evidence>
<feature type="non-terminal residue" evidence="2">
    <location>
        <position position="1"/>
    </location>
</feature>
<accession>A0A1E5W2B1</accession>